<dbReference type="InterPro" id="IPR012337">
    <property type="entry name" value="RNaseH-like_sf"/>
</dbReference>
<dbReference type="PANTHER" id="PTHR47074:SF48">
    <property type="entry name" value="POLYNUCLEOTIDYL TRANSFERASE, RIBONUCLEASE H-LIKE SUPERFAMILY PROTEIN"/>
    <property type="match status" value="1"/>
</dbReference>
<sequence>MVDRQDNVISTVHHMEIGWPTNVQHITHVTFDSFNGFLVLPVEFEVEILGRFRCEGREALKKGLVRRIGDGTKTNVFNTPWIPSIENFSIPHNINNHLGADLRVSDLIVQETNMWNSQLIMQAFEPEVSKAILCIPLSRRGGEDIWMWSLTGNGIFSVKTAYKTVHKSYEASNGWSKYKKVWKRVWNMKVTPNTRNFMWRACRNILPTCTNLKGRGMDLEDICFLCNEGSETIFHALCDCPTVQDFWRQVGVVTTVTEEGTYFADWFESKLKRASAKEVEVMCLMMHRIWNRRNKLRLGEEAGSLLKCWDEVNALWCELNEGRKDELSHDGREAEVSAKWDPPHWSNVKVNVDAGYDNNSDGRIGCVIRNYNGRCLAAKLILIPGVQSIEYLEALAILEGIKFAKEMNCNKIEVEGDCKKVYDLLLSSKLDLSYLRLIVENILDFKSQFDLLSFKWASRDANMVAHTLVKADFNFSDVTSNSVVWLEDFPSIICNVLLSDCSYQ</sequence>
<protein>
    <submittedName>
        <fullName evidence="2">Putative ZmL1 non-LTR retrotransposon protein</fullName>
    </submittedName>
</protein>
<evidence type="ECO:0000313" key="2">
    <source>
        <dbReference type="EMBL" id="KAF7814608.1"/>
    </source>
</evidence>
<dbReference type="PANTHER" id="PTHR47074">
    <property type="entry name" value="BNAC02G40300D PROTEIN"/>
    <property type="match status" value="1"/>
</dbReference>
<dbReference type="InterPro" id="IPR036936">
    <property type="entry name" value="CRIB_dom_sf"/>
</dbReference>
<dbReference type="AlphaFoldDB" id="A0A834WAW6"/>
<reference evidence="2" key="1">
    <citation type="submission" date="2020-09" db="EMBL/GenBank/DDBJ databases">
        <title>Genome-Enabled Discovery of Anthraquinone Biosynthesis in Senna tora.</title>
        <authorList>
            <person name="Kang S.-H."/>
            <person name="Pandey R.P."/>
            <person name="Lee C.-M."/>
            <person name="Sim J.-S."/>
            <person name="Jeong J.-T."/>
            <person name="Choi B.-S."/>
            <person name="Jung M."/>
            <person name="Ginzburg D."/>
            <person name="Zhao K."/>
            <person name="Won S.Y."/>
            <person name="Oh T.-J."/>
            <person name="Yu Y."/>
            <person name="Kim N.-H."/>
            <person name="Lee O.R."/>
            <person name="Lee T.-H."/>
            <person name="Bashyal P."/>
            <person name="Kim T.-S."/>
            <person name="Lee W.-H."/>
            <person name="Kawkins C."/>
            <person name="Kim C.-K."/>
            <person name="Kim J.S."/>
            <person name="Ahn B.O."/>
            <person name="Rhee S.Y."/>
            <person name="Sohng J.K."/>
        </authorList>
    </citation>
    <scope>NUCLEOTIDE SEQUENCE</scope>
    <source>
        <tissue evidence="2">Leaf</tissue>
    </source>
</reference>
<organism evidence="2 3">
    <name type="scientific">Senna tora</name>
    <dbReference type="NCBI Taxonomy" id="362788"/>
    <lineage>
        <taxon>Eukaryota</taxon>
        <taxon>Viridiplantae</taxon>
        <taxon>Streptophyta</taxon>
        <taxon>Embryophyta</taxon>
        <taxon>Tracheophyta</taxon>
        <taxon>Spermatophyta</taxon>
        <taxon>Magnoliopsida</taxon>
        <taxon>eudicotyledons</taxon>
        <taxon>Gunneridae</taxon>
        <taxon>Pentapetalae</taxon>
        <taxon>rosids</taxon>
        <taxon>fabids</taxon>
        <taxon>Fabales</taxon>
        <taxon>Fabaceae</taxon>
        <taxon>Caesalpinioideae</taxon>
        <taxon>Cassia clade</taxon>
        <taxon>Senna</taxon>
    </lineage>
</organism>
<dbReference type="Pfam" id="PF13456">
    <property type="entry name" value="RVT_3"/>
    <property type="match status" value="1"/>
</dbReference>
<dbReference type="GO" id="GO:0004523">
    <property type="term" value="F:RNA-DNA hybrid ribonuclease activity"/>
    <property type="evidence" value="ECO:0007669"/>
    <property type="project" value="InterPro"/>
</dbReference>
<gene>
    <name evidence="2" type="ORF">G2W53_028577</name>
</gene>
<dbReference type="Gene3D" id="3.90.810.10">
    <property type="entry name" value="CRIB domain"/>
    <property type="match status" value="1"/>
</dbReference>
<dbReference type="InterPro" id="IPR052929">
    <property type="entry name" value="RNase_H-like_EbsB-rel"/>
</dbReference>
<dbReference type="SMART" id="SM00285">
    <property type="entry name" value="PBD"/>
    <property type="match status" value="1"/>
</dbReference>
<proteinExistence type="predicted"/>
<dbReference type="PROSITE" id="PS50108">
    <property type="entry name" value="CRIB"/>
    <property type="match status" value="1"/>
</dbReference>
<dbReference type="CDD" id="cd00132">
    <property type="entry name" value="CRIB"/>
    <property type="match status" value="1"/>
</dbReference>
<dbReference type="InterPro" id="IPR000095">
    <property type="entry name" value="CRIB_dom"/>
</dbReference>
<dbReference type="InterPro" id="IPR002156">
    <property type="entry name" value="RNaseH_domain"/>
</dbReference>
<accession>A0A834WAW6</accession>
<dbReference type="Pfam" id="PF13966">
    <property type="entry name" value="zf-RVT"/>
    <property type="match status" value="1"/>
</dbReference>
<keyword evidence="3" id="KW-1185">Reference proteome</keyword>
<dbReference type="InterPro" id="IPR026960">
    <property type="entry name" value="RVT-Znf"/>
</dbReference>
<dbReference type="GO" id="GO:0003676">
    <property type="term" value="F:nucleic acid binding"/>
    <property type="evidence" value="ECO:0007669"/>
    <property type="project" value="InterPro"/>
</dbReference>
<dbReference type="Gene3D" id="3.30.420.10">
    <property type="entry name" value="Ribonuclease H-like superfamily/Ribonuclease H"/>
    <property type="match status" value="1"/>
</dbReference>
<dbReference type="CDD" id="cd06222">
    <property type="entry name" value="RNase_H_like"/>
    <property type="match status" value="1"/>
</dbReference>
<name>A0A834WAW6_9FABA</name>
<dbReference type="EMBL" id="JAAIUW010000009">
    <property type="protein sequence ID" value="KAF7814608.1"/>
    <property type="molecule type" value="Genomic_DNA"/>
</dbReference>
<evidence type="ECO:0000313" key="3">
    <source>
        <dbReference type="Proteomes" id="UP000634136"/>
    </source>
</evidence>
<dbReference type="InterPro" id="IPR044730">
    <property type="entry name" value="RNase_H-like_dom_plant"/>
</dbReference>
<dbReference type="Proteomes" id="UP000634136">
    <property type="component" value="Unassembled WGS sequence"/>
</dbReference>
<feature type="domain" description="CRIB" evidence="1">
    <location>
        <begin position="17"/>
        <end position="30"/>
    </location>
</feature>
<dbReference type="InterPro" id="IPR036397">
    <property type="entry name" value="RNaseH_sf"/>
</dbReference>
<dbReference type="SUPFAM" id="SSF53098">
    <property type="entry name" value="Ribonuclease H-like"/>
    <property type="match status" value="1"/>
</dbReference>
<evidence type="ECO:0000259" key="1">
    <source>
        <dbReference type="PROSITE" id="PS50108"/>
    </source>
</evidence>
<comment type="caution">
    <text evidence="2">The sequence shown here is derived from an EMBL/GenBank/DDBJ whole genome shotgun (WGS) entry which is preliminary data.</text>
</comment>
<dbReference type="OrthoDB" id="1166575at2759"/>